<evidence type="ECO:0000313" key="2">
    <source>
        <dbReference type="EMBL" id="ALO14758.1"/>
    </source>
</evidence>
<gene>
    <name evidence="2" type="ORF">L21SP5_01094</name>
</gene>
<evidence type="ECO:0000313" key="3">
    <source>
        <dbReference type="Proteomes" id="UP000064893"/>
    </source>
</evidence>
<protein>
    <recommendedName>
        <fullName evidence="1">Phospholipid/glycerol acyltransferase domain-containing protein</fullName>
    </recommendedName>
</protein>
<feature type="domain" description="Phospholipid/glycerol acyltransferase" evidence="1">
    <location>
        <begin position="36"/>
        <end position="146"/>
    </location>
</feature>
<dbReference type="AlphaFoldDB" id="A0A0S2HXL5"/>
<sequence>MIKARHLAFYRWFYGVYSRIAISRAFNQVNVFIPEIDADKPLLVIANHHSWWDGFWVLNLNRRYWKKRFHVMMMLEQLRRHPTFRYVGAYSVQKGNRSVMESLEYTSSILGESKNMVLLYPQGIIQSQHVDYIKFQKGINKIINNSNGISVLMLVTLTDYFSHRRPGLWVYGELFNEEGDIELAYNDFYMHIKKQQRKWTG</sequence>
<keyword evidence="3" id="KW-1185">Reference proteome</keyword>
<dbReference type="SUPFAM" id="SSF69593">
    <property type="entry name" value="Glycerol-3-phosphate (1)-acyltransferase"/>
    <property type="match status" value="1"/>
</dbReference>
<dbReference type="OrthoDB" id="152799at2"/>
<dbReference type="STRING" id="1307839.L21SP5_01094"/>
<reference evidence="2 3" key="1">
    <citation type="submission" date="2015-11" db="EMBL/GenBank/DDBJ databases">
        <title>Description and complete genome sequence of a novel strain predominating in hypersaline microbial mats and representing a new family of the Bacteriodetes phylum.</title>
        <authorList>
            <person name="Spring S."/>
            <person name="Bunk B."/>
            <person name="Sproer C."/>
            <person name="Klenk H.-P."/>
        </authorList>
    </citation>
    <scope>NUCLEOTIDE SEQUENCE [LARGE SCALE GENOMIC DNA]</scope>
    <source>
        <strain evidence="2 3">L21-Spi-D4</strain>
    </source>
</reference>
<dbReference type="InterPro" id="IPR002123">
    <property type="entry name" value="Plipid/glycerol_acylTrfase"/>
</dbReference>
<dbReference type="EMBL" id="CP013118">
    <property type="protein sequence ID" value="ALO14758.1"/>
    <property type="molecule type" value="Genomic_DNA"/>
</dbReference>
<organism evidence="2 3">
    <name type="scientific">Salinivirga cyanobacteriivorans</name>
    <dbReference type="NCBI Taxonomy" id="1307839"/>
    <lineage>
        <taxon>Bacteria</taxon>
        <taxon>Pseudomonadati</taxon>
        <taxon>Bacteroidota</taxon>
        <taxon>Bacteroidia</taxon>
        <taxon>Bacteroidales</taxon>
        <taxon>Salinivirgaceae</taxon>
        <taxon>Salinivirga</taxon>
    </lineage>
</organism>
<dbReference type="GO" id="GO:0016746">
    <property type="term" value="F:acyltransferase activity"/>
    <property type="evidence" value="ECO:0007669"/>
    <property type="project" value="InterPro"/>
</dbReference>
<proteinExistence type="predicted"/>
<dbReference type="KEGG" id="blq:L21SP5_01094"/>
<accession>A0A0S2HXL5</accession>
<name>A0A0S2HXL5_9BACT</name>
<evidence type="ECO:0000259" key="1">
    <source>
        <dbReference type="Pfam" id="PF01553"/>
    </source>
</evidence>
<dbReference type="Pfam" id="PF01553">
    <property type="entry name" value="Acyltransferase"/>
    <property type="match status" value="1"/>
</dbReference>
<dbReference type="RefSeq" id="WP_057952273.1">
    <property type="nucleotide sequence ID" value="NZ_CP013118.1"/>
</dbReference>
<dbReference type="Proteomes" id="UP000064893">
    <property type="component" value="Chromosome"/>
</dbReference>